<dbReference type="Pfam" id="PF13520">
    <property type="entry name" value="AA_permease_2"/>
    <property type="match status" value="1"/>
</dbReference>
<dbReference type="InterPro" id="IPR004840">
    <property type="entry name" value="Amino_acid_permease_CS"/>
</dbReference>
<feature type="transmembrane region" description="Helical" evidence="6">
    <location>
        <begin position="461"/>
        <end position="479"/>
    </location>
</feature>
<feature type="transmembrane region" description="Helical" evidence="6">
    <location>
        <begin position="57"/>
        <end position="77"/>
    </location>
</feature>
<proteinExistence type="predicted"/>
<dbReference type="PROSITE" id="PS00218">
    <property type="entry name" value="AMINO_ACID_PERMEASE_1"/>
    <property type="match status" value="1"/>
</dbReference>
<keyword evidence="5 6" id="KW-0472">Membrane</keyword>
<evidence type="ECO:0000256" key="3">
    <source>
        <dbReference type="ARBA" id="ARBA00022692"/>
    </source>
</evidence>
<accession>A0ABP1DNH9</accession>
<feature type="transmembrane region" description="Helical" evidence="6">
    <location>
        <begin position="152"/>
        <end position="174"/>
    </location>
</feature>
<evidence type="ECO:0000256" key="1">
    <source>
        <dbReference type="ARBA" id="ARBA00004141"/>
    </source>
</evidence>
<dbReference type="Proteomes" id="UP001497453">
    <property type="component" value="Chromosome 5"/>
</dbReference>
<feature type="transmembrane region" description="Helical" evidence="6">
    <location>
        <begin position="390"/>
        <end position="409"/>
    </location>
</feature>
<feature type="transmembrane region" description="Helical" evidence="6">
    <location>
        <begin position="223"/>
        <end position="244"/>
    </location>
</feature>
<dbReference type="PANTHER" id="PTHR45649:SF6">
    <property type="entry name" value="GABA-SPECIFIC PERMEASE"/>
    <property type="match status" value="1"/>
</dbReference>
<feature type="transmembrane region" description="Helical" evidence="6">
    <location>
        <begin position="364"/>
        <end position="384"/>
    </location>
</feature>
<keyword evidence="3 6" id="KW-0812">Transmembrane</keyword>
<reference evidence="8" key="1">
    <citation type="submission" date="2024-04" db="EMBL/GenBank/DDBJ databases">
        <authorList>
            <person name="Shaw F."/>
            <person name="Minotto A."/>
        </authorList>
    </citation>
    <scope>NUCLEOTIDE SEQUENCE [LARGE SCALE GENOMIC DNA]</scope>
</reference>
<evidence type="ECO:0000256" key="5">
    <source>
        <dbReference type="ARBA" id="ARBA00023136"/>
    </source>
</evidence>
<protein>
    <recommendedName>
        <fullName evidence="9">Amino acid transporter</fullName>
    </recommendedName>
</protein>
<name>A0ABP1DNH9_9APHY</name>
<evidence type="ECO:0000313" key="8">
    <source>
        <dbReference type="Proteomes" id="UP001497453"/>
    </source>
</evidence>
<keyword evidence="8" id="KW-1185">Reference proteome</keyword>
<dbReference type="InterPro" id="IPR002293">
    <property type="entry name" value="AA/rel_permease1"/>
</dbReference>
<feature type="transmembrane region" description="Helical" evidence="6">
    <location>
        <begin position="430"/>
        <end position="449"/>
    </location>
</feature>
<keyword evidence="4 6" id="KW-1133">Transmembrane helix</keyword>
<sequence>MNADSDVAVLAGLGYKQELKRAFKPYEVFGIGFSVIGLIPSMASVLVFALPNGGPVALVWGWGVCSVFLVVIALALAELSSAAPTSGGLYYWSHMYASPRWKNLMSWVCGYSNTIGNIAGVASVDWGCAVQLMAAVSIGSDMTFTPSTGQTYGVFVALVLCHVCIASLATRVIARLQGIYIGLNIVLCLVIVIAVPAATPTAFRNTAAHAFGSFQNLYGWPNGFAFILSFLAPLWTIAGFDSPLHISEEASNASTAVPWAIVNATGLAAVFGFAVNIALSFCMGTDIENIMANPIGQPMATIILNSLGKKGTLVVWSLIVFVQFLMGTSCMTACSRQVFAFSRDGALPGSSYLYRINKHTGTPVNCVCFAACLASLLGLLVFAGPIATSALFSLGVTGQYIAYIIPISSRFLGGEKWTPGPFNLGVMGRPIAYVAVLWMVFTIIVLAFPTTPNPSTADMNYTVAVFGGIIILSVLYYYLPGYGGLYWFRGPRANIDAYQRRNNSNGRVSVVEIFENEKEKRAREENN</sequence>
<keyword evidence="2" id="KW-0813">Transport</keyword>
<organism evidence="7 8">
    <name type="scientific">Somion occarium</name>
    <dbReference type="NCBI Taxonomy" id="3059160"/>
    <lineage>
        <taxon>Eukaryota</taxon>
        <taxon>Fungi</taxon>
        <taxon>Dikarya</taxon>
        <taxon>Basidiomycota</taxon>
        <taxon>Agaricomycotina</taxon>
        <taxon>Agaricomycetes</taxon>
        <taxon>Polyporales</taxon>
        <taxon>Cerrenaceae</taxon>
        <taxon>Somion</taxon>
    </lineage>
</organism>
<evidence type="ECO:0000256" key="4">
    <source>
        <dbReference type="ARBA" id="ARBA00022989"/>
    </source>
</evidence>
<feature type="transmembrane region" description="Helical" evidence="6">
    <location>
        <begin position="181"/>
        <end position="203"/>
    </location>
</feature>
<dbReference type="PANTHER" id="PTHR45649">
    <property type="entry name" value="AMINO-ACID PERMEASE BAT1"/>
    <property type="match status" value="1"/>
</dbReference>
<feature type="transmembrane region" description="Helical" evidence="6">
    <location>
        <begin position="313"/>
        <end position="334"/>
    </location>
</feature>
<dbReference type="EMBL" id="OZ037948">
    <property type="protein sequence ID" value="CAL1708623.1"/>
    <property type="molecule type" value="Genomic_DNA"/>
</dbReference>
<gene>
    <name evidence="7" type="ORF">GFSPODELE1_LOCUS6940</name>
</gene>
<dbReference type="Gene3D" id="1.20.1740.10">
    <property type="entry name" value="Amino acid/polyamine transporter I"/>
    <property type="match status" value="1"/>
</dbReference>
<comment type="subcellular location">
    <subcellularLocation>
        <location evidence="1">Membrane</location>
        <topology evidence="1">Multi-pass membrane protein</topology>
    </subcellularLocation>
</comment>
<feature type="transmembrane region" description="Helical" evidence="6">
    <location>
        <begin position="256"/>
        <end position="279"/>
    </location>
</feature>
<evidence type="ECO:0000256" key="2">
    <source>
        <dbReference type="ARBA" id="ARBA00022448"/>
    </source>
</evidence>
<evidence type="ECO:0000313" key="7">
    <source>
        <dbReference type="EMBL" id="CAL1708623.1"/>
    </source>
</evidence>
<feature type="transmembrane region" description="Helical" evidence="6">
    <location>
        <begin position="28"/>
        <end position="50"/>
    </location>
</feature>
<evidence type="ECO:0000256" key="6">
    <source>
        <dbReference type="SAM" id="Phobius"/>
    </source>
</evidence>
<dbReference type="PIRSF" id="PIRSF006060">
    <property type="entry name" value="AA_transporter"/>
    <property type="match status" value="1"/>
</dbReference>
<evidence type="ECO:0008006" key="9">
    <source>
        <dbReference type="Google" id="ProtNLM"/>
    </source>
</evidence>